<protein>
    <submittedName>
        <fullName evidence="1">Uncharacterized protein</fullName>
    </submittedName>
</protein>
<keyword evidence="2" id="KW-1185">Reference proteome</keyword>
<evidence type="ECO:0000313" key="2">
    <source>
        <dbReference type="Proteomes" id="UP000737018"/>
    </source>
</evidence>
<accession>A0A8J4QRI1</accession>
<gene>
    <name evidence="1" type="ORF">CMV_022502</name>
</gene>
<name>A0A8J4QRI1_9ROSI</name>
<comment type="caution">
    <text evidence="1">The sequence shown here is derived from an EMBL/GenBank/DDBJ whole genome shotgun (WGS) entry which is preliminary data.</text>
</comment>
<organism evidence="1 2">
    <name type="scientific">Castanea mollissima</name>
    <name type="common">Chinese chestnut</name>
    <dbReference type="NCBI Taxonomy" id="60419"/>
    <lineage>
        <taxon>Eukaryota</taxon>
        <taxon>Viridiplantae</taxon>
        <taxon>Streptophyta</taxon>
        <taxon>Embryophyta</taxon>
        <taxon>Tracheophyta</taxon>
        <taxon>Spermatophyta</taxon>
        <taxon>Magnoliopsida</taxon>
        <taxon>eudicotyledons</taxon>
        <taxon>Gunneridae</taxon>
        <taxon>Pentapetalae</taxon>
        <taxon>rosids</taxon>
        <taxon>fabids</taxon>
        <taxon>Fagales</taxon>
        <taxon>Fagaceae</taxon>
        <taxon>Castanea</taxon>
    </lineage>
</organism>
<dbReference type="EMBL" id="JRKL02004735">
    <property type="protein sequence ID" value="KAF3951894.1"/>
    <property type="molecule type" value="Genomic_DNA"/>
</dbReference>
<dbReference type="AlphaFoldDB" id="A0A8J4QRI1"/>
<reference evidence="1" key="1">
    <citation type="submission" date="2020-03" db="EMBL/GenBank/DDBJ databases">
        <title>Castanea mollissima Vanexum genome sequencing.</title>
        <authorList>
            <person name="Staton M."/>
        </authorList>
    </citation>
    <scope>NUCLEOTIDE SEQUENCE</scope>
    <source>
        <tissue evidence="1">Leaf</tissue>
    </source>
</reference>
<sequence length="72" mass="7754">MRSSGDSYGRPSPPDLLLCFISPLQPNFSKGIQDTEIEIASDQPSVTAVDFDAKYGEDSKSIVAPACSRGWC</sequence>
<evidence type="ECO:0000313" key="1">
    <source>
        <dbReference type="EMBL" id="KAF3951894.1"/>
    </source>
</evidence>
<dbReference type="Proteomes" id="UP000737018">
    <property type="component" value="Unassembled WGS sequence"/>
</dbReference>
<proteinExistence type="predicted"/>